<dbReference type="InterPro" id="IPR002109">
    <property type="entry name" value="Glutaredoxin"/>
</dbReference>
<evidence type="ECO:0000256" key="1">
    <source>
        <dbReference type="SAM" id="SignalP"/>
    </source>
</evidence>
<dbReference type="OrthoDB" id="8794394at2"/>
<dbReference type="InterPro" id="IPR036249">
    <property type="entry name" value="Thioredoxin-like_sf"/>
</dbReference>
<feature type="chain" id="PRO_5021027353" evidence="1">
    <location>
        <begin position="23"/>
        <end position="210"/>
    </location>
</feature>
<gene>
    <name evidence="3" type="ORF">EV685_0639</name>
</gene>
<dbReference type="AlphaFoldDB" id="A0A4Q7LVH9"/>
<dbReference type="RefSeq" id="WP_130480502.1">
    <property type="nucleotide sequence ID" value="NZ_SGWV01000007.1"/>
</dbReference>
<feature type="domain" description="Glutaredoxin" evidence="2">
    <location>
        <begin position="79"/>
        <end position="133"/>
    </location>
</feature>
<evidence type="ECO:0000313" key="3">
    <source>
        <dbReference type="EMBL" id="RZS58347.1"/>
    </source>
</evidence>
<accession>A0A4Q7LVH9</accession>
<dbReference type="EMBL" id="SGWV01000007">
    <property type="protein sequence ID" value="RZS58347.1"/>
    <property type="molecule type" value="Genomic_DNA"/>
</dbReference>
<dbReference type="CDD" id="cd02976">
    <property type="entry name" value="NrdH"/>
    <property type="match status" value="1"/>
</dbReference>
<dbReference type="SUPFAM" id="SSF52833">
    <property type="entry name" value="Thioredoxin-like"/>
    <property type="match status" value="1"/>
</dbReference>
<dbReference type="Pfam" id="PF00462">
    <property type="entry name" value="Glutaredoxin"/>
    <property type="match status" value="1"/>
</dbReference>
<organism evidence="3 4">
    <name type="scientific">Sphaerotilus mobilis</name>
    <dbReference type="NCBI Taxonomy" id="47994"/>
    <lineage>
        <taxon>Bacteria</taxon>
        <taxon>Pseudomonadati</taxon>
        <taxon>Pseudomonadota</taxon>
        <taxon>Betaproteobacteria</taxon>
        <taxon>Burkholderiales</taxon>
        <taxon>Sphaerotilaceae</taxon>
        <taxon>Sphaerotilus</taxon>
    </lineage>
</organism>
<protein>
    <submittedName>
        <fullName evidence="3">Glutaredoxin</fullName>
    </submittedName>
</protein>
<name>A0A4Q7LVH9_9BURK</name>
<keyword evidence="1" id="KW-0732">Signal</keyword>
<keyword evidence="4" id="KW-1185">Reference proteome</keyword>
<comment type="caution">
    <text evidence="3">The sequence shown here is derived from an EMBL/GenBank/DDBJ whole genome shotgun (WGS) entry which is preliminary data.</text>
</comment>
<feature type="signal peptide" evidence="1">
    <location>
        <begin position="1"/>
        <end position="22"/>
    </location>
</feature>
<sequence length="210" mass="22548">MTRTVVLSLTLIAMVAPGWVWAQFKVVAPDGTVTYTDRQPADRGLRVQPLRRDGSATASNATVPELPFALRQVVARYPVTLYTAPACAACDSARAALRSRGVPYTERVAGDDEGVRELRRLEQTTEVPVLRLGRQQLVGYTPDEWQATLDAAGYPRTSTLPSTWRPPVPEPLAVARSDDATIAPLTSPSATFTPIAPLAPANPGAGGIRF</sequence>
<evidence type="ECO:0000313" key="4">
    <source>
        <dbReference type="Proteomes" id="UP000293433"/>
    </source>
</evidence>
<dbReference type="Proteomes" id="UP000293433">
    <property type="component" value="Unassembled WGS sequence"/>
</dbReference>
<dbReference type="Gene3D" id="3.40.30.10">
    <property type="entry name" value="Glutaredoxin"/>
    <property type="match status" value="1"/>
</dbReference>
<dbReference type="PROSITE" id="PS51354">
    <property type="entry name" value="GLUTAREDOXIN_2"/>
    <property type="match status" value="1"/>
</dbReference>
<reference evidence="3 4" key="1">
    <citation type="submission" date="2019-02" db="EMBL/GenBank/DDBJ databases">
        <title>Genomic Encyclopedia of Type Strains, Phase IV (KMG-IV): sequencing the most valuable type-strain genomes for metagenomic binning, comparative biology and taxonomic classification.</title>
        <authorList>
            <person name="Goeker M."/>
        </authorList>
    </citation>
    <scope>NUCLEOTIDE SEQUENCE [LARGE SCALE GENOMIC DNA]</scope>
    <source>
        <strain evidence="3 4">DSM 10617</strain>
    </source>
</reference>
<evidence type="ECO:0000259" key="2">
    <source>
        <dbReference type="Pfam" id="PF00462"/>
    </source>
</evidence>
<proteinExistence type="predicted"/>